<gene>
    <name evidence="2" type="ORF">OPV22_005291</name>
</gene>
<protein>
    <submittedName>
        <fullName evidence="2">Uncharacterized protein</fullName>
    </submittedName>
</protein>
<dbReference type="Proteomes" id="UP001222027">
    <property type="component" value="Unassembled WGS sequence"/>
</dbReference>
<evidence type="ECO:0000313" key="2">
    <source>
        <dbReference type="EMBL" id="KAJ8504405.1"/>
    </source>
</evidence>
<organism evidence="2 3">
    <name type="scientific">Ensete ventricosum</name>
    <name type="common">Abyssinian banana</name>
    <name type="synonym">Musa ensete</name>
    <dbReference type="NCBI Taxonomy" id="4639"/>
    <lineage>
        <taxon>Eukaryota</taxon>
        <taxon>Viridiplantae</taxon>
        <taxon>Streptophyta</taxon>
        <taxon>Embryophyta</taxon>
        <taxon>Tracheophyta</taxon>
        <taxon>Spermatophyta</taxon>
        <taxon>Magnoliopsida</taxon>
        <taxon>Liliopsida</taxon>
        <taxon>Zingiberales</taxon>
        <taxon>Musaceae</taxon>
        <taxon>Ensete</taxon>
    </lineage>
</organism>
<evidence type="ECO:0000313" key="3">
    <source>
        <dbReference type="Proteomes" id="UP001222027"/>
    </source>
</evidence>
<keyword evidence="3" id="KW-1185">Reference proteome</keyword>
<comment type="caution">
    <text evidence="2">The sequence shown here is derived from an EMBL/GenBank/DDBJ whole genome shotgun (WGS) entry which is preliminary data.</text>
</comment>
<sequence>MDEDKISKQALRRGKALSRHAKQSPYVKELMDDFEDRPEELREHIGAESRELTRYLAKREERSRQEEEFFARAPVASKISR</sequence>
<dbReference type="EMBL" id="JAQQAF010000002">
    <property type="protein sequence ID" value="KAJ8504405.1"/>
    <property type="molecule type" value="Genomic_DNA"/>
</dbReference>
<feature type="region of interest" description="Disordered" evidence="1">
    <location>
        <begin position="1"/>
        <end position="24"/>
    </location>
</feature>
<name>A0AAV8RR75_ENSVE</name>
<feature type="compositionally biased region" description="Basic residues" evidence="1">
    <location>
        <begin position="10"/>
        <end position="22"/>
    </location>
</feature>
<dbReference type="AlphaFoldDB" id="A0AAV8RR75"/>
<reference evidence="2 3" key="1">
    <citation type="submission" date="2022-12" db="EMBL/GenBank/DDBJ databases">
        <title>Chromosome-scale assembly of the Ensete ventricosum genome.</title>
        <authorList>
            <person name="Dussert Y."/>
            <person name="Stocks J."/>
            <person name="Wendawek A."/>
            <person name="Woldeyes F."/>
            <person name="Nichols R.A."/>
            <person name="Borrell J.S."/>
        </authorList>
    </citation>
    <scope>NUCLEOTIDE SEQUENCE [LARGE SCALE GENOMIC DNA]</scope>
    <source>
        <strain evidence="3">cv. Maze</strain>
        <tissue evidence="2">Seeds</tissue>
    </source>
</reference>
<evidence type="ECO:0000256" key="1">
    <source>
        <dbReference type="SAM" id="MobiDB-lite"/>
    </source>
</evidence>
<proteinExistence type="predicted"/>
<accession>A0AAV8RR75</accession>